<feature type="chain" id="PRO_5041461160" evidence="1">
    <location>
        <begin position="28"/>
        <end position="108"/>
    </location>
</feature>
<keyword evidence="1" id="KW-0732">Signal</keyword>
<feature type="signal peptide" evidence="1">
    <location>
        <begin position="1"/>
        <end position="27"/>
    </location>
</feature>
<comment type="caution">
    <text evidence="2">The sequence shown here is derived from an EMBL/GenBank/DDBJ whole genome shotgun (WGS) entry which is preliminary data.</text>
</comment>
<dbReference type="AlphaFoldDB" id="A0AA42IVZ3"/>
<dbReference type="EMBL" id="JAOCDZ010000005">
    <property type="protein sequence ID" value="MDH0736069.1"/>
    <property type="molecule type" value="Genomic_DNA"/>
</dbReference>
<gene>
    <name evidence="2" type="ORF">N5D93_09640</name>
</gene>
<dbReference type="InterPro" id="IPR025421">
    <property type="entry name" value="DUF4148"/>
</dbReference>
<dbReference type="Proteomes" id="UP001161094">
    <property type="component" value="Unassembled WGS sequence"/>
</dbReference>
<name>A0AA42IVZ3_9BURK</name>
<organism evidence="2 3">
    <name type="scientific">Achromobacter spanius</name>
    <dbReference type="NCBI Taxonomy" id="217203"/>
    <lineage>
        <taxon>Bacteria</taxon>
        <taxon>Pseudomonadati</taxon>
        <taxon>Pseudomonadota</taxon>
        <taxon>Betaproteobacteria</taxon>
        <taxon>Burkholderiales</taxon>
        <taxon>Alcaligenaceae</taxon>
        <taxon>Achromobacter</taxon>
    </lineage>
</organism>
<evidence type="ECO:0000256" key="1">
    <source>
        <dbReference type="SAM" id="SignalP"/>
    </source>
</evidence>
<accession>A0AA42IVZ3</accession>
<sequence>MKTVLSFRMFVPVVLAAAGLLSGPTFAQQAVAPTTAVQTPDVPKTHDDVMRDLTAWREAGVEQKWEGDETPDIYSGAYVASYRKYVDTVRPGNATSTMQTPSQNQGKW</sequence>
<proteinExistence type="predicted"/>
<dbReference type="RefSeq" id="WP_259251986.1">
    <property type="nucleotide sequence ID" value="NZ_CBFGSQ010000100.1"/>
</dbReference>
<reference evidence="2" key="1">
    <citation type="submission" date="2022-09" db="EMBL/GenBank/DDBJ databases">
        <title>Intensive care unit water sources are persistently colonized with multi-drug resistant bacteria and are the site of extensive horizontal gene transfer of antibiotic resistance genes.</title>
        <authorList>
            <person name="Diorio-Toth L."/>
        </authorList>
    </citation>
    <scope>NUCLEOTIDE SEQUENCE</scope>
    <source>
        <strain evidence="2">GD03843</strain>
    </source>
</reference>
<protein>
    <submittedName>
        <fullName evidence="2">DUF4148 domain-containing protein</fullName>
    </submittedName>
</protein>
<evidence type="ECO:0000313" key="3">
    <source>
        <dbReference type="Proteomes" id="UP001161094"/>
    </source>
</evidence>
<dbReference type="Pfam" id="PF13663">
    <property type="entry name" value="DUF4148"/>
    <property type="match status" value="1"/>
</dbReference>
<evidence type="ECO:0000313" key="2">
    <source>
        <dbReference type="EMBL" id="MDH0736069.1"/>
    </source>
</evidence>